<dbReference type="GO" id="GO:0031114">
    <property type="term" value="P:regulation of microtubule depolymerization"/>
    <property type="evidence" value="ECO:0007669"/>
    <property type="project" value="TreeGrafter"/>
</dbReference>
<dbReference type="GO" id="GO:0045202">
    <property type="term" value="C:synapse"/>
    <property type="evidence" value="ECO:0007669"/>
    <property type="project" value="TreeGrafter"/>
</dbReference>
<gene>
    <name evidence="2" type="ORF">COCON_G00216530</name>
</gene>
<dbReference type="Proteomes" id="UP001152803">
    <property type="component" value="Unassembled WGS sequence"/>
</dbReference>
<dbReference type="GO" id="GO:0005874">
    <property type="term" value="C:microtubule"/>
    <property type="evidence" value="ECO:0007669"/>
    <property type="project" value="InterPro"/>
</dbReference>
<feature type="compositionally biased region" description="Basic and acidic residues" evidence="1">
    <location>
        <begin position="466"/>
        <end position="478"/>
    </location>
</feature>
<feature type="compositionally biased region" description="Polar residues" evidence="1">
    <location>
        <begin position="554"/>
        <end position="571"/>
    </location>
</feature>
<feature type="compositionally biased region" description="Basic and acidic residues" evidence="1">
    <location>
        <begin position="185"/>
        <end position="196"/>
    </location>
</feature>
<dbReference type="PANTHER" id="PTHR13843:SF6">
    <property type="entry name" value="MICROTUBULE-ASSOCIATED PROTEIN 1A"/>
    <property type="match status" value="1"/>
</dbReference>
<feature type="region of interest" description="Disordered" evidence="1">
    <location>
        <begin position="20"/>
        <end position="80"/>
    </location>
</feature>
<sequence>MCMAEQLLYSDQCSSKIAVAEASKMPTDPGSAAPSSPQLKSVQEESRSLFDVSPLQRVESSDKDFEQENKVSDEEPEMCGMEQSTLPCRIECQRSPTVPIEPKEGAQCSLLMQVGSGTVPDVPTSSSSLHAMDTSSVDTSKQSCIIIPGAICGETPSITEAAGDKNIEYEEGEEEYEEEQDMEQIQEKERGMEQPRKLSSTCEMLKGLYPGDSPPLYREEDDDQEEEEREPEHPARPLSLMSSGEPFQPSISIPKTSQSTGCDPEHPGVCTEATSSHTSAGVSSGEYKHRKGEISPSFINPSPHQISSAEEEGRDSDRSDEGEEHQQQSSVKRRSHRHEHHHHAHGHQGEGTSAIATRVMLAGEETPPTSLSESLASQSDSDVPPETEECPSITAEGNLDSDEDTEHLPVDKSAGATGGGNHHSPLPKPLEKSQDPLPAPMVDPFPRPPHPDVCMVDPEVLSSDQNHTDRPFKKDMKVNKGLRKSLGKPKSASPVRKNESRAKRSSTPVKQASKDSSPRASSLRRKEAEKTSRTSRMSDGQGEENPGRGLVNGIKSSTGSNSQKFSSTASSGSPIYVDLAYIPNHCSGKNVDQEFFKRVRATYYVASGNDVTSGEPSRGVLDALLEGKAQWGSNLQVTLIPTHDTEVMRDWYQQTHEKQQELNIMVLASSSTVVMQDESFPACKIEF</sequence>
<dbReference type="EMBL" id="JAFJMO010000017">
    <property type="protein sequence ID" value="KAJ8252341.1"/>
    <property type="molecule type" value="Genomic_DNA"/>
</dbReference>
<feature type="compositionally biased region" description="Basic residues" evidence="1">
    <location>
        <begin position="331"/>
        <end position="346"/>
    </location>
</feature>
<name>A0A9Q1CY35_CONCO</name>
<feature type="region of interest" description="Disordered" evidence="1">
    <location>
        <begin position="155"/>
        <end position="571"/>
    </location>
</feature>
<dbReference type="PANTHER" id="PTHR13843">
    <property type="entry name" value="MICROTUBULE-ASSOCIATED PROTEIN"/>
    <property type="match status" value="1"/>
</dbReference>
<keyword evidence="3" id="KW-1185">Reference proteome</keyword>
<dbReference type="GO" id="GO:0005829">
    <property type="term" value="C:cytosol"/>
    <property type="evidence" value="ECO:0007669"/>
    <property type="project" value="TreeGrafter"/>
</dbReference>
<evidence type="ECO:0000313" key="2">
    <source>
        <dbReference type="EMBL" id="KAJ8252341.1"/>
    </source>
</evidence>
<feature type="compositionally biased region" description="Acidic residues" evidence="1">
    <location>
        <begin position="219"/>
        <end position="229"/>
    </location>
</feature>
<organism evidence="2 3">
    <name type="scientific">Conger conger</name>
    <name type="common">Conger eel</name>
    <name type="synonym">Muraena conger</name>
    <dbReference type="NCBI Taxonomy" id="82655"/>
    <lineage>
        <taxon>Eukaryota</taxon>
        <taxon>Metazoa</taxon>
        <taxon>Chordata</taxon>
        <taxon>Craniata</taxon>
        <taxon>Vertebrata</taxon>
        <taxon>Euteleostomi</taxon>
        <taxon>Actinopterygii</taxon>
        <taxon>Neopterygii</taxon>
        <taxon>Teleostei</taxon>
        <taxon>Anguilliformes</taxon>
        <taxon>Congridae</taxon>
        <taxon>Conger</taxon>
    </lineage>
</organism>
<dbReference type="GO" id="GO:0003779">
    <property type="term" value="F:actin binding"/>
    <property type="evidence" value="ECO:0007669"/>
    <property type="project" value="TreeGrafter"/>
</dbReference>
<protein>
    <recommendedName>
        <fullName evidence="4">Microtubule-associated protein 1B</fullName>
    </recommendedName>
</protein>
<dbReference type="OrthoDB" id="5371837at2759"/>
<dbReference type="GO" id="GO:0005875">
    <property type="term" value="C:microtubule associated complex"/>
    <property type="evidence" value="ECO:0007669"/>
    <property type="project" value="TreeGrafter"/>
</dbReference>
<evidence type="ECO:0000313" key="3">
    <source>
        <dbReference type="Proteomes" id="UP001152803"/>
    </source>
</evidence>
<dbReference type="GO" id="GO:0008017">
    <property type="term" value="F:microtubule binding"/>
    <property type="evidence" value="ECO:0007669"/>
    <property type="project" value="InterPro"/>
</dbReference>
<evidence type="ECO:0000256" key="1">
    <source>
        <dbReference type="SAM" id="MobiDB-lite"/>
    </source>
</evidence>
<dbReference type="AlphaFoldDB" id="A0A9Q1CY35"/>
<dbReference type="GO" id="GO:0007409">
    <property type="term" value="P:axonogenesis"/>
    <property type="evidence" value="ECO:0007669"/>
    <property type="project" value="TreeGrafter"/>
</dbReference>
<feature type="compositionally biased region" description="Acidic residues" evidence="1">
    <location>
        <begin position="169"/>
        <end position="184"/>
    </location>
</feature>
<feature type="compositionally biased region" description="Pro residues" evidence="1">
    <location>
        <begin position="437"/>
        <end position="448"/>
    </location>
</feature>
<dbReference type="GO" id="GO:0030425">
    <property type="term" value="C:dendrite"/>
    <property type="evidence" value="ECO:0007669"/>
    <property type="project" value="TreeGrafter"/>
</dbReference>
<feature type="compositionally biased region" description="Low complexity" evidence="1">
    <location>
        <begin position="370"/>
        <end position="382"/>
    </location>
</feature>
<dbReference type="InterPro" id="IPR026074">
    <property type="entry name" value="MAP1"/>
</dbReference>
<dbReference type="GO" id="GO:0016358">
    <property type="term" value="P:dendrite development"/>
    <property type="evidence" value="ECO:0007669"/>
    <property type="project" value="TreeGrafter"/>
</dbReference>
<accession>A0A9Q1CY35</accession>
<feature type="compositionally biased region" description="Polar residues" evidence="1">
    <location>
        <begin position="297"/>
        <end position="308"/>
    </location>
</feature>
<proteinExistence type="predicted"/>
<feature type="compositionally biased region" description="Polar residues" evidence="1">
    <location>
        <begin position="272"/>
        <end position="282"/>
    </location>
</feature>
<feature type="compositionally biased region" description="Polar residues" evidence="1">
    <location>
        <begin position="249"/>
        <end position="261"/>
    </location>
</feature>
<comment type="caution">
    <text evidence="2">The sequence shown here is derived from an EMBL/GenBank/DDBJ whole genome shotgun (WGS) entry which is preliminary data.</text>
</comment>
<feature type="compositionally biased region" description="Acidic residues" evidence="1">
    <location>
        <begin position="309"/>
        <end position="323"/>
    </location>
</feature>
<dbReference type="GO" id="GO:0043025">
    <property type="term" value="C:neuronal cell body"/>
    <property type="evidence" value="ECO:0007669"/>
    <property type="project" value="TreeGrafter"/>
</dbReference>
<reference evidence="2" key="1">
    <citation type="journal article" date="2023" name="Science">
        <title>Genome structures resolve the early diversification of teleost fishes.</title>
        <authorList>
            <person name="Parey E."/>
            <person name="Louis A."/>
            <person name="Montfort J."/>
            <person name="Bouchez O."/>
            <person name="Roques C."/>
            <person name="Iampietro C."/>
            <person name="Lluch J."/>
            <person name="Castinel A."/>
            <person name="Donnadieu C."/>
            <person name="Desvignes T."/>
            <person name="Floi Bucao C."/>
            <person name="Jouanno E."/>
            <person name="Wen M."/>
            <person name="Mejri S."/>
            <person name="Dirks R."/>
            <person name="Jansen H."/>
            <person name="Henkel C."/>
            <person name="Chen W.J."/>
            <person name="Zahm M."/>
            <person name="Cabau C."/>
            <person name="Klopp C."/>
            <person name="Thompson A.W."/>
            <person name="Robinson-Rechavi M."/>
            <person name="Braasch I."/>
            <person name="Lecointre G."/>
            <person name="Bobe J."/>
            <person name="Postlethwait J.H."/>
            <person name="Berthelot C."/>
            <person name="Roest Crollius H."/>
            <person name="Guiguen Y."/>
        </authorList>
    </citation>
    <scope>NUCLEOTIDE SEQUENCE</scope>
    <source>
        <strain evidence="2">Concon-B</strain>
    </source>
</reference>
<dbReference type="GO" id="GO:0000226">
    <property type="term" value="P:microtubule cytoskeleton organization"/>
    <property type="evidence" value="ECO:0007669"/>
    <property type="project" value="InterPro"/>
</dbReference>
<feature type="compositionally biased region" description="Basic and acidic residues" evidence="1">
    <location>
        <begin position="59"/>
        <end position="73"/>
    </location>
</feature>
<evidence type="ECO:0008006" key="4">
    <source>
        <dbReference type="Google" id="ProtNLM"/>
    </source>
</evidence>